<keyword evidence="4 5" id="KW-0408">Iron</keyword>
<dbReference type="Pfam" id="PF00067">
    <property type="entry name" value="p450"/>
    <property type="match status" value="1"/>
</dbReference>
<evidence type="ECO:0000256" key="6">
    <source>
        <dbReference type="RuleBase" id="RU000461"/>
    </source>
</evidence>
<name>A0A9P6UEI9_9FUNG</name>
<comment type="cofactor">
    <cofactor evidence="5">
        <name>heme</name>
        <dbReference type="ChEBI" id="CHEBI:30413"/>
    </cofactor>
</comment>
<evidence type="ECO:0000256" key="4">
    <source>
        <dbReference type="ARBA" id="ARBA00023004"/>
    </source>
</evidence>
<dbReference type="PROSITE" id="PS00086">
    <property type="entry name" value="CYTOCHROME_P450"/>
    <property type="match status" value="1"/>
</dbReference>
<dbReference type="Gene3D" id="1.10.630.10">
    <property type="entry name" value="Cytochrome P450"/>
    <property type="match status" value="1"/>
</dbReference>
<evidence type="ECO:0000256" key="1">
    <source>
        <dbReference type="ARBA" id="ARBA00010617"/>
    </source>
</evidence>
<dbReference type="PRINTS" id="PR00385">
    <property type="entry name" value="P450"/>
</dbReference>
<evidence type="ECO:0008006" key="9">
    <source>
        <dbReference type="Google" id="ProtNLM"/>
    </source>
</evidence>
<dbReference type="EMBL" id="JAAAIN010002951">
    <property type="protein sequence ID" value="KAG0288862.1"/>
    <property type="molecule type" value="Genomic_DNA"/>
</dbReference>
<evidence type="ECO:0000256" key="5">
    <source>
        <dbReference type="PIRSR" id="PIRSR602401-1"/>
    </source>
</evidence>
<comment type="caution">
    <text evidence="7">The sequence shown here is derived from an EMBL/GenBank/DDBJ whole genome shotgun (WGS) entry which is preliminary data.</text>
</comment>
<evidence type="ECO:0000313" key="8">
    <source>
        <dbReference type="Proteomes" id="UP000823405"/>
    </source>
</evidence>
<keyword evidence="2 5" id="KW-0479">Metal-binding</keyword>
<comment type="similarity">
    <text evidence="1 6">Belongs to the cytochrome P450 family.</text>
</comment>
<dbReference type="InterPro" id="IPR001128">
    <property type="entry name" value="Cyt_P450"/>
</dbReference>
<evidence type="ECO:0000256" key="3">
    <source>
        <dbReference type="ARBA" id="ARBA00023002"/>
    </source>
</evidence>
<proteinExistence type="inferred from homology"/>
<dbReference type="GO" id="GO:0004497">
    <property type="term" value="F:monooxygenase activity"/>
    <property type="evidence" value="ECO:0007669"/>
    <property type="project" value="UniProtKB-KW"/>
</dbReference>
<dbReference type="InterPro" id="IPR036396">
    <property type="entry name" value="Cyt_P450_sf"/>
</dbReference>
<feature type="binding site" description="axial binding residue" evidence="5">
    <location>
        <position position="454"/>
    </location>
    <ligand>
        <name>heme</name>
        <dbReference type="ChEBI" id="CHEBI:30413"/>
    </ligand>
    <ligandPart>
        <name>Fe</name>
        <dbReference type="ChEBI" id="CHEBI:18248"/>
    </ligandPart>
</feature>
<dbReference type="GO" id="GO:0020037">
    <property type="term" value="F:heme binding"/>
    <property type="evidence" value="ECO:0007669"/>
    <property type="project" value="InterPro"/>
</dbReference>
<reference evidence="7" key="1">
    <citation type="journal article" date="2020" name="Fungal Divers.">
        <title>Resolving the Mortierellaceae phylogeny through synthesis of multi-gene phylogenetics and phylogenomics.</title>
        <authorList>
            <person name="Vandepol N."/>
            <person name="Liber J."/>
            <person name="Desiro A."/>
            <person name="Na H."/>
            <person name="Kennedy M."/>
            <person name="Barry K."/>
            <person name="Grigoriev I.V."/>
            <person name="Miller A.N."/>
            <person name="O'Donnell K."/>
            <person name="Stajich J.E."/>
            <person name="Bonito G."/>
        </authorList>
    </citation>
    <scope>NUCLEOTIDE SEQUENCE</scope>
    <source>
        <strain evidence="7">NVP60</strain>
    </source>
</reference>
<accession>A0A9P6UEI9</accession>
<keyword evidence="5 6" id="KW-0349">Heme</keyword>
<gene>
    <name evidence="7" type="ORF">BGZ97_006656</name>
</gene>
<dbReference type="AlphaFoldDB" id="A0A9P6UEI9"/>
<dbReference type="SUPFAM" id="SSF48264">
    <property type="entry name" value="Cytochrome P450"/>
    <property type="match status" value="1"/>
</dbReference>
<keyword evidence="3 6" id="KW-0560">Oxidoreductase</keyword>
<dbReference type="GO" id="GO:0006629">
    <property type="term" value="P:lipid metabolic process"/>
    <property type="evidence" value="ECO:0007669"/>
    <property type="project" value="UniProtKB-ARBA"/>
</dbReference>
<dbReference type="GO" id="GO:0016705">
    <property type="term" value="F:oxidoreductase activity, acting on paired donors, with incorporation or reduction of molecular oxygen"/>
    <property type="evidence" value="ECO:0007669"/>
    <property type="project" value="InterPro"/>
</dbReference>
<dbReference type="PANTHER" id="PTHR24296">
    <property type="entry name" value="CYTOCHROME P450"/>
    <property type="match status" value="1"/>
</dbReference>
<organism evidence="7 8">
    <name type="scientific">Linnemannia gamsii</name>
    <dbReference type="NCBI Taxonomy" id="64522"/>
    <lineage>
        <taxon>Eukaryota</taxon>
        <taxon>Fungi</taxon>
        <taxon>Fungi incertae sedis</taxon>
        <taxon>Mucoromycota</taxon>
        <taxon>Mortierellomycotina</taxon>
        <taxon>Mortierellomycetes</taxon>
        <taxon>Mortierellales</taxon>
        <taxon>Mortierellaceae</taxon>
        <taxon>Linnemannia</taxon>
    </lineage>
</organism>
<dbReference type="InterPro" id="IPR017972">
    <property type="entry name" value="Cyt_P450_CS"/>
</dbReference>
<keyword evidence="8" id="KW-1185">Reference proteome</keyword>
<dbReference type="Proteomes" id="UP000823405">
    <property type="component" value="Unassembled WGS sequence"/>
</dbReference>
<dbReference type="PRINTS" id="PR00463">
    <property type="entry name" value="EP450I"/>
</dbReference>
<dbReference type="InterPro" id="IPR002401">
    <property type="entry name" value="Cyt_P450_E_grp-I"/>
</dbReference>
<sequence length="513" mass="58235">MAITELLKYVIEHATRTNNLKFLLAFSAFFLYKYRSHAIGTRRRPDLKAPKGAVPFLGHMPLLASIPGTKLYDFFEKNYHDLGPVWSVSLPFLGRMIQGDSPELVEHVLKNNFWAYEKGPILNDTLGDLLGKGIFASDRSAWKWQRKMASHIFNVRAFREYTSDIFVIEAQKMLAYLGKAADEGTPIDFHALMLHFTLDSFGAVSFGESFGCMDDIENQVDFAVAFGDLTSVTFDRLMDPAWRIREKLTGVGKKVTYDRNLVRNHAFRIIEKRRAEGYLKVNKDLLQLFMEAKDDEGNDLTDDHLVDIILNFTIAGRDTTAQALSWMFYLISRDGTDKSILKTLIQEVDDVLGDKLPTYESHKQQKFADACFHEALRIFPVVPRNLKLCVQDDILPDGTKIYAGEWFTWSSYVMGRSKAIWGPDACEYKPSRWLQGEKFSQGKFNSFHAGPRVCLGMNFAILEGLTVIGMILQKFELTLVDSAKLPPYGVSLTMPMLEGLPMKVVRRAADVSI</sequence>
<dbReference type="OrthoDB" id="1470350at2759"/>
<protein>
    <recommendedName>
        <fullName evidence="9">Cytochrome P450</fullName>
    </recommendedName>
</protein>
<evidence type="ECO:0000313" key="7">
    <source>
        <dbReference type="EMBL" id="KAG0288862.1"/>
    </source>
</evidence>
<dbReference type="GO" id="GO:0005506">
    <property type="term" value="F:iron ion binding"/>
    <property type="evidence" value="ECO:0007669"/>
    <property type="project" value="InterPro"/>
</dbReference>
<keyword evidence="6" id="KW-0503">Monooxygenase</keyword>
<evidence type="ECO:0000256" key="2">
    <source>
        <dbReference type="ARBA" id="ARBA00022723"/>
    </source>
</evidence>